<dbReference type="GO" id="GO:0003723">
    <property type="term" value="F:RNA binding"/>
    <property type="evidence" value="ECO:0007669"/>
    <property type="project" value="UniProtKB-UniRule"/>
</dbReference>
<comment type="caution">
    <text evidence="6">The sequence shown here is derived from an EMBL/GenBank/DDBJ whole genome shotgun (WGS) entry which is preliminary data.</text>
</comment>
<proteinExistence type="predicted"/>
<dbReference type="Proteomes" id="UP000215914">
    <property type="component" value="Unassembled WGS sequence"/>
</dbReference>
<gene>
    <name evidence="6" type="ORF">HanXRQr2_Chr05g0196891</name>
</gene>
<dbReference type="SMART" id="SM00360">
    <property type="entry name" value="RRM"/>
    <property type="match status" value="1"/>
</dbReference>
<keyword evidence="4" id="KW-0694">RNA-binding</keyword>
<dbReference type="InterPro" id="IPR050907">
    <property type="entry name" value="SRSF"/>
</dbReference>
<evidence type="ECO:0000256" key="4">
    <source>
        <dbReference type="PROSITE-ProRule" id="PRU00176"/>
    </source>
</evidence>
<dbReference type="AlphaFoldDB" id="A0A9K3NM77"/>
<evidence type="ECO:0000259" key="5">
    <source>
        <dbReference type="PROSITE" id="PS50102"/>
    </source>
</evidence>
<dbReference type="PROSITE" id="PS50102">
    <property type="entry name" value="RRM"/>
    <property type="match status" value="1"/>
</dbReference>
<keyword evidence="3" id="KW-0508">mRNA splicing</keyword>
<dbReference type="InterPro" id="IPR012677">
    <property type="entry name" value="Nucleotide-bd_a/b_plait_sf"/>
</dbReference>
<evidence type="ECO:0000313" key="7">
    <source>
        <dbReference type="Proteomes" id="UP000215914"/>
    </source>
</evidence>
<dbReference type="Pfam" id="PF00076">
    <property type="entry name" value="RRM_1"/>
    <property type="match status" value="1"/>
</dbReference>
<keyword evidence="7" id="KW-1185">Reference proteome</keyword>
<sequence>MDRKPIPEAIQRRLTKLFVTNLPEGCSGNDLASHVRLFGQIFDIYIARKKDKGGNRFGFISMLDVRDRADLIKNLRNIRIGDNRLWFNIARFVLEDGEINVPREDMKLMKASKPYGTDQTWTKFDKGDRSFRDMLAGKTINVDDKVNGFSTLHGKAIVGRMKDVDALKSIFVFLNNICPGYGKVQYLGGLDLLISFEDPDLASIVLEAANNDSEKFLAACLWNGQSLSCERLAWVKVQGIPLHLFTHDVINLIGGSFGKVFHKAVKLDSDPDLSYDYVGILVGDGKRLSEEIVLEWKNRKFRVWINEELGDWIPEYYPVKENTEIPAPNNETINFNTASVIDEDRTVVDDDIEMPELQPEQIADETDKTKERNVNLESNECNHDEANDCQSTPINVQGLNKEIVSEFVTAVTFDFEKTITEDSMEDVHLKISKRKKGKK</sequence>
<dbReference type="SUPFAM" id="SSF54928">
    <property type="entry name" value="RNA-binding domain, RBD"/>
    <property type="match status" value="1"/>
</dbReference>
<dbReference type="EMBL" id="MNCJ02000320">
    <property type="protein sequence ID" value="KAF5804428.1"/>
    <property type="molecule type" value="Genomic_DNA"/>
</dbReference>
<dbReference type="Gene3D" id="3.30.70.330">
    <property type="match status" value="1"/>
</dbReference>
<dbReference type="InterPro" id="IPR035979">
    <property type="entry name" value="RBD_domain_sf"/>
</dbReference>
<dbReference type="InterPro" id="IPR000504">
    <property type="entry name" value="RRM_dom"/>
</dbReference>
<evidence type="ECO:0000256" key="2">
    <source>
        <dbReference type="ARBA" id="ARBA00022728"/>
    </source>
</evidence>
<protein>
    <submittedName>
        <fullName evidence="6">RNA recognition motif domain, nucleotide-binding alpha-beta plait domain superfamily</fullName>
    </submittedName>
</protein>
<dbReference type="GO" id="GO:0008380">
    <property type="term" value="P:RNA splicing"/>
    <property type="evidence" value="ECO:0007669"/>
    <property type="project" value="UniProtKB-KW"/>
</dbReference>
<evidence type="ECO:0000256" key="1">
    <source>
        <dbReference type="ARBA" id="ARBA00022664"/>
    </source>
</evidence>
<dbReference type="PANTHER" id="PTHR23147">
    <property type="entry name" value="SERINE/ARGININE RICH SPLICING FACTOR"/>
    <property type="match status" value="1"/>
</dbReference>
<name>A0A9K3NM77_HELAN</name>
<keyword evidence="1" id="KW-0507">mRNA processing</keyword>
<reference evidence="6" key="1">
    <citation type="journal article" date="2017" name="Nature">
        <title>The sunflower genome provides insights into oil metabolism, flowering and Asterid evolution.</title>
        <authorList>
            <person name="Badouin H."/>
            <person name="Gouzy J."/>
            <person name="Grassa C.J."/>
            <person name="Murat F."/>
            <person name="Staton S.E."/>
            <person name="Cottret L."/>
            <person name="Lelandais-Briere C."/>
            <person name="Owens G.L."/>
            <person name="Carrere S."/>
            <person name="Mayjonade B."/>
            <person name="Legrand L."/>
            <person name="Gill N."/>
            <person name="Kane N.C."/>
            <person name="Bowers J.E."/>
            <person name="Hubner S."/>
            <person name="Bellec A."/>
            <person name="Berard A."/>
            <person name="Berges H."/>
            <person name="Blanchet N."/>
            <person name="Boniface M.C."/>
            <person name="Brunel D."/>
            <person name="Catrice O."/>
            <person name="Chaidir N."/>
            <person name="Claudel C."/>
            <person name="Donnadieu C."/>
            <person name="Faraut T."/>
            <person name="Fievet G."/>
            <person name="Helmstetter N."/>
            <person name="King M."/>
            <person name="Knapp S.J."/>
            <person name="Lai Z."/>
            <person name="Le Paslier M.C."/>
            <person name="Lippi Y."/>
            <person name="Lorenzon L."/>
            <person name="Mandel J.R."/>
            <person name="Marage G."/>
            <person name="Marchand G."/>
            <person name="Marquand E."/>
            <person name="Bret-Mestries E."/>
            <person name="Morien E."/>
            <person name="Nambeesan S."/>
            <person name="Nguyen T."/>
            <person name="Pegot-Espagnet P."/>
            <person name="Pouilly N."/>
            <person name="Raftis F."/>
            <person name="Sallet E."/>
            <person name="Schiex T."/>
            <person name="Thomas J."/>
            <person name="Vandecasteele C."/>
            <person name="Vares D."/>
            <person name="Vear F."/>
            <person name="Vautrin S."/>
            <person name="Crespi M."/>
            <person name="Mangin B."/>
            <person name="Burke J.M."/>
            <person name="Salse J."/>
            <person name="Munos S."/>
            <person name="Vincourt P."/>
            <person name="Rieseberg L.H."/>
            <person name="Langlade N.B."/>
        </authorList>
    </citation>
    <scope>NUCLEOTIDE SEQUENCE</scope>
    <source>
        <tissue evidence="6">Leaves</tissue>
    </source>
</reference>
<dbReference type="CDD" id="cd00590">
    <property type="entry name" value="RRM_SF"/>
    <property type="match status" value="1"/>
</dbReference>
<evidence type="ECO:0000256" key="3">
    <source>
        <dbReference type="ARBA" id="ARBA00023187"/>
    </source>
</evidence>
<keyword evidence="2" id="KW-0747">Spliceosome</keyword>
<evidence type="ECO:0000313" key="6">
    <source>
        <dbReference type="EMBL" id="KAF5804428.1"/>
    </source>
</evidence>
<organism evidence="6 7">
    <name type="scientific">Helianthus annuus</name>
    <name type="common">Common sunflower</name>
    <dbReference type="NCBI Taxonomy" id="4232"/>
    <lineage>
        <taxon>Eukaryota</taxon>
        <taxon>Viridiplantae</taxon>
        <taxon>Streptophyta</taxon>
        <taxon>Embryophyta</taxon>
        <taxon>Tracheophyta</taxon>
        <taxon>Spermatophyta</taxon>
        <taxon>Magnoliopsida</taxon>
        <taxon>eudicotyledons</taxon>
        <taxon>Gunneridae</taxon>
        <taxon>Pentapetalae</taxon>
        <taxon>asterids</taxon>
        <taxon>campanulids</taxon>
        <taxon>Asterales</taxon>
        <taxon>Asteraceae</taxon>
        <taxon>Asteroideae</taxon>
        <taxon>Heliantheae alliance</taxon>
        <taxon>Heliantheae</taxon>
        <taxon>Helianthus</taxon>
    </lineage>
</organism>
<dbReference type="Gramene" id="mRNA:HanXRQr2_Chr05g0196891">
    <property type="protein sequence ID" value="CDS:HanXRQr2_Chr05g0196891.1"/>
    <property type="gene ID" value="HanXRQr2_Chr05g0196891"/>
</dbReference>
<reference evidence="6" key="2">
    <citation type="submission" date="2020-06" db="EMBL/GenBank/DDBJ databases">
        <title>Helianthus annuus Genome sequencing and assembly Release 2.</title>
        <authorList>
            <person name="Gouzy J."/>
            <person name="Langlade N."/>
            <person name="Munos S."/>
        </authorList>
    </citation>
    <scope>NUCLEOTIDE SEQUENCE</scope>
    <source>
        <tissue evidence="6">Leaves</tissue>
    </source>
</reference>
<feature type="domain" description="RRM" evidence="5">
    <location>
        <begin position="15"/>
        <end position="92"/>
    </location>
</feature>
<accession>A0A9K3NM77</accession>
<dbReference type="GO" id="GO:0006397">
    <property type="term" value="P:mRNA processing"/>
    <property type="evidence" value="ECO:0007669"/>
    <property type="project" value="UniProtKB-KW"/>
</dbReference>
<dbReference type="GO" id="GO:0005681">
    <property type="term" value="C:spliceosomal complex"/>
    <property type="evidence" value="ECO:0007669"/>
    <property type="project" value="UniProtKB-KW"/>
</dbReference>